<dbReference type="AlphaFoldDB" id="A0A0B7B401"/>
<reference evidence="1" key="1">
    <citation type="submission" date="2014-12" db="EMBL/GenBank/DDBJ databases">
        <title>Insight into the proteome of Arion vulgaris.</title>
        <authorList>
            <person name="Aradska J."/>
            <person name="Bulat T."/>
            <person name="Smidak R."/>
            <person name="Sarate P."/>
            <person name="Gangsoo J."/>
            <person name="Sialana F."/>
            <person name="Bilban M."/>
            <person name="Lubec G."/>
        </authorList>
    </citation>
    <scope>NUCLEOTIDE SEQUENCE</scope>
    <source>
        <tissue evidence="1">Skin</tissue>
    </source>
</reference>
<organism evidence="1">
    <name type="scientific">Arion vulgaris</name>
    <dbReference type="NCBI Taxonomy" id="1028688"/>
    <lineage>
        <taxon>Eukaryota</taxon>
        <taxon>Metazoa</taxon>
        <taxon>Spiralia</taxon>
        <taxon>Lophotrochozoa</taxon>
        <taxon>Mollusca</taxon>
        <taxon>Gastropoda</taxon>
        <taxon>Heterobranchia</taxon>
        <taxon>Euthyneura</taxon>
        <taxon>Panpulmonata</taxon>
        <taxon>Eupulmonata</taxon>
        <taxon>Stylommatophora</taxon>
        <taxon>Helicina</taxon>
        <taxon>Arionoidea</taxon>
        <taxon>Arionidae</taxon>
        <taxon>Arion</taxon>
    </lineage>
</organism>
<proteinExistence type="predicted"/>
<gene>
    <name evidence="1" type="primary">ORF161378</name>
</gene>
<accession>A0A0B7B401</accession>
<name>A0A0B7B401_9EUPU</name>
<evidence type="ECO:0000313" key="1">
    <source>
        <dbReference type="EMBL" id="CEK87778.1"/>
    </source>
</evidence>
<feature type="non-terminal residue" evidence="1">
    <location>
        <position position="65"/>
    </location>
</feature>
<dbReference type="EMBL" id="HACG01040913">
    <property type="protein sequence ID" value="CEK87778.1"/>
    <property type="molecule type" value="Transcribed_RNA"/>
</dbReference>
<sequence>MFNFAIGNSVLQTGATDFRAPTSRLPEYDILRKTPWKRLQIYISDNIESKNHGIPLQDLAINTVH</sequence>
<protein>
    <submittedName>
        <fullName evidence="1">Uncharacterized protein</fullName>
    </submittedName>
</protein>